<dbReference type="PROSITE" id="PS50600">
    <property type="entry name" value="ULP_PROTEASE"/>
    <property type="match status" value="1"/>
</dbReference>
<dbReference type="Gene3D" id="3.40.395.10">
    <property type="entry name" value="Adenoviral Proteinase, Chain A"/>
    <property type="match status" value="1"/>
</dbReference>
<dbReference type="InterPro" id="IPR003653">
    <property type="entry name" value="Peptidase_C48_C"/>
</dbReference>
<evidence type="ECO:0000256" key="2">
    <source>
        <dbReference type="ARBA" id="ARBA00022670"/>
    </source>
</evidence>
<accession>A0A1Z5RAY0</accession>
<dbReference type="EMBL" id="CM000766">
    <property type="protein sequence ID" value="OQU80536.1"/>
    <property type="molecule type" value="Genomic_DNA"/>
</dbReference>
<evidence type="ECO:0000256" key="1">
    <source>
        <dbReference type="ARBA" id="ARBA00005234"/>
    </source>
</evidence>
<dbReference type="STRING" id="4558.A0A1Z5RAY0"/>
<evidence type="ECO:0000256" key="3">
    <source>
        <dbReference type="ARBA" id="ARBA00022801"/>
    </source>
</evidence>
<name>A0A1Z5RAY0_SORBI</name>
<dbReference type="GO" id="GO:0008234">
    <property type="term" value="F:cysteine-type peptidase activity"/>
    <property type="evidence" value="ECO:0007669"/>
    <property type="project" value="InterPro"/>
</dbReference>
<dbReference type="GO" id="GO:0006508">
    <property type="term" value="P:proteolysis"/>
    <property type="evidence" value="ECO:0007669"/>
    <property type="project" value="UniProtKB-KW"/>
</dbReference>
<proteinExistence type="inferred from homology"/>
<dbReference type="Proteomes" id="UP000000768">
    <property type="component" value="Chromosome 7"/>
</dbReference>
<evidence type="ECO:0000313" key="6">
    <source>
        <dbReference type="Proteomes" id="UP000000768"/>
    </source>
</evidence>
<organism evidence="5 6">
    <name type="scientific">Sorghum bicolor</name>
    <name type="common">Sorghum</name>
    <name type="synonym">Sorghum vulgare</name>
    <dbReference type="NCBI Taxonomy" id="4558"/>
    <lineage>
        <taxon>Eukaryota</taxon>
        <taxon>Viridiplantae</taxon>
        <taxon>Streptophyta</taxon>
        <taxon>Embryophyta</taxon>
        <taxon>Tracheophyta</taxon>
        <taxon>Spermatophyta</taxon>
        <taxon>Magnoliopsida</taxon>
        <taxon>Liliopsida</taxon>
        <taxon>Poales</taxon>
        <taxon>Poaceae</taxon>
        <taxon>PACMAD clade</taxon>
        <taxon>Panicoideae</taxon>
        <taxon>Andropogonodae</taxon>
        <taxon>Andropogoneae</taxon>
        <taxon>Sorghinae</taxon>
        <taxon>Sorghum</taxon>
    </lineage>
</organism>
<keyword evidence="3" id="KW-0378">Hydrolase</keyword>
<reference evidence="5 6" key="1">
    <citation type="journal article" date="2009" name="Nature">
        <title>The Sorghum bicolor genome and the diversification of grasses.</title>
        <authorList>
            <person name="Paterson A.H."/>
            <person name="Bowers J.E."/>
            <person name="Bruggmann R."/>
            <person name="Dubchak I."/>
            <person name="Grimwood J."/>
            <person name="Gundlach H."/>
            <person name="Haberer G."/>
            <person name="Hellsten U."/>
            <person name="Mitros T."/>
            <person name="Poliakov A."/>
            <person name="Schmutz J."/>
            <person name="Spannagl M."/>
            <person name="Tang H."/>
            <person name="Wang X."/>
            <person name="Wicker T."/>
            <person name="Bharti A.K."/>
            <person name="Chapman J."/>
            <person name="Feltus F.A."/>
            <person name="Gowik U."/>
            <person name="Grigoriev I.V."/>
            <person name="Lyons E."/>
            <person name="Maher C.A."/>
            <person name="Martis M."/>
            <person name="Narechania A."/>
            <person name="Otillar R.P."/>
            <person name="Penning B.W."/>
            <person name="Salamov A.A."/>
            <person name="Wang Y."/>
            <person name="Zhang L."/>
            <person name="Carpita N.C."/>
            <person name="Freeling M."/>
            <person name="Gingle A.R."/>
            <person name="Hash C.T."/>
            <person name="Keller B."/>
            <person name="Klein P."/>
            <person name="Kresovich S."/>
            <person name="McCann M.C."/>
            <person name="Ming R."/>
            <person name="Peterson D.G."/>
            <person name="Mehboob-ur-Rahman"/>
            <person name="Ware D."/>
            <person name="Westhoff P."/>
            <person name="Mayer K.F."/>
            <person name="Messing J."/>
            <person name="Rokhsar D.S."/>
        </authorList>
    </citation>
    <scope>NUCLEOTIDE SEQUENCE [LARGE SCALE GENOMIC DNA]</scope>
    <source>
        <strain evidence="6">cv. BTx623</strain>
    </source>
</reference>
<dbReference type="InterPro" id="IPR038765">
    <property type="entry name" value="Papain-like_cys_pep_sf"/>
</dbReference>
<sequence length="893" mass="99575">SEKEKAGSRSSDGFTRQSVSKFASVIGSLSEDKKDRRHGFGSLLLFNKCFVPKKFSKWLASVVESKSGDLIIHGKVISLTPQTVNLVLGIPLGGTPFPSNYSSGRAIVLSKFDKTSLPQISFFANKLSEVDLSDEEVLICFLVVSLHCFLCPNSNIVPSPRYLGVFEDIEKISSYDWCGFVLRWMLDGVKSFNQGKKAGQRSCGTLGGCMFYLAVMYLDHVDFSHRRIPDSFPRIEVWKLNMIRDYSDLDLKSPSIYGMRPLLDFEKTCYHKALCSQSVPVVDDSDDVQFLKKLEEACGCDVPDDLKAIVLSVIEDHCKSCLSPISIDVVSLGTLPDEFKKLFNKLMQHVYSLKSKSRDLVLKVLKVFADYESGLADREVCASRLSPRVAEHGTGIHKTNLDEPCAIYEDGAHSLPKVPNVAVASQVGAKLAVDVDPAGSSLKRSSPCTSKHVRFGLDVLKGIFQDVARVSDGANHSKSVPAVTDVDVIRVGTESDAEVEIFSSPNHYVGFNHLSKVGSSVVVPVNISSPEVTIVGSRSLSQKLKSMGKKSEDVYNSNVNKSIPGLKSSHQSLSKTLGYPCSTPIEGAGGSCRSDFKIRDSSTSGKVPIHGPRRLVVPSRKIRDEFEIERSKFKVTKSQILNYKAICSLAASHDSGVDAILFGSVRCTFWALGESLKPGGMVNNFVMATFCYYLFSQASGHPDLSKCHYFFSNIADHLLKDADVASEEILNRALTRSSKNRPLYCSDMLFFPCFHDEHWFVFVVDIKDRSFVFLDSYYALHDEYQADVRDRMIPNFKHWWKRCGLVDMGFNNYKLHYPYVPRQSATNYTDSGVYVMMFLEHWKSPRNSLFTLFKESDIPNLRIKFANDLLLSPKNSGRKDLVTNFEFADNEES</sequence>
<feature type="non-terminal residue" evidence="5">
    <location>
        <position position="893"/>
    </location>
</feature>
<evidence type="ECO:0000313" key="5">
    <source>
        <dbReference type="EMBL" id="OQU80536.1"/>
    </source>
</evidence>
<gene>
    <name evidence="5" type="ORF">SORBI_3007G141380</name>
</gene>
<dbReference type="AlphaFoldDB" id="A0A1Z5RAY0"/>
<reference evidence="6" key="2">
    <citation type="journal article" date="2018" name="Plant J.">
        <title>The Sorghum bicolor reference genome: improved assembly, gene annotations, a transcriptome atlas, and signatures of genome organization.</title>
        <authorList>
            <person name="McCormick R.F."/>
            <person name="Truong S.K."/>
            <person name="Sreedasyam A."/>
            <person name="Jenkins J."/>
            <person name="Shu S."/>
            <person name="Sims D."/>
            <person name="Kennedy M."/>
            <person name="Amirebrahimi M."/>
            <person name="Weers B.D."/>
            <person name="McKinley B."/>
            <person name="Mattison A."/>
            <person name="Morishige D.T."/>
            <person name="Grimwood J."/>
            <person name="Schmutz J."/>
            <person name="Mullet J.E."/>
        </authorList>
    </citation>
    <scope>NUCLEOTIDE SEQUENCE [LARGE SCALE GENOMIC DNA]</scope>
    <source>
        <strain evidence="6">cv. BTx623</strain>
    </source>
</reference>
<dbReference type="PANTHER" id="PTHR34835">
    <property type="entry name" value="OS07G0283600 PROTEIN-RELATED"/>
    <property type="match status" value="1"/>
</dbReference>
<dbReference type="PANTHER" id="PTHR34835:SF60">
    <property type="entry name" value="OS10G0490300 PROTEIN"/>
    <property type="match status" value="1"/>
</dbReference>
<keyword evidence="6" id="KW-1185">Reference proteome</keyword>
<keyword evidence="2" id="KW-0645">Protease</keyword>
<dbReference type="FunCoup" id="A0A1Z5RAY0">
    <property type="interactions" value="16"/>
</dbReference>
<comment type="similarity">
    <text evidence="1">Belongs to the peptidase C48 family.</text>
</comment>
<dbReference type="OMA" id="ICCLAHT"/>
<feature type="domain" description="Ubiquitin-like protease family profile" evidence="4">
    <location>
        <begin position="639"/>
        <end position="842"/>
    </location>
</feature>
<protein>
    <recommendedName>
        <fullName evidence="4">Ubiquitin-like protease family profile domain-containing protein</fullName>
    </recommendedName>
</protein>
<evidence type="ECO:0000259" key="4">
    <source>
        <dbReference type="PROSITE" id="PS50600"/>
    </source>
</evidence>
<dbReference type="Pfam" id="PF02902">
    <property type="entry name" value="Peptidase_C48"/>
    <property type="match status" value="1"/>
</dbReference>
<dbReference type="SUPFAM" id="SSF54001">
    <property type="entry name" value="Cysteine proteinases"/>
    <property type="match status" value="1"/>
</dbReference>
<dbReference type="Gramene" id="OQU80536">
    <property type="protein sequence ID" value="OQU80536"/>
    <property type="gene ID" value="SORBI_3007G141380"/>
</dbReference>
<dbReference type="InParanoid" id="A0A1Z5RAY0"/>
<dbReference type="eggNOG" id="KOG0778">
    <property type="taxonomic scope" value="Eukaryota"/>
</dbReference>